<dbReference type="RefSeq" id="WP_163571005.1">
    <property type="nucleotide sequence ID" value="NZ_BAAANY010000023.1"/>
</dbReference>
<reference evidence="1 2" key="1">
    <citation type="journal article" date="2019" name="Int. J. Syst. Evol. Microbiol.">
        <title>The Global Catalogue of Microorganisms (GCM) 10K type strain sequencing project: providing services to taxonomists for standard genome sequencing and annotation.</title>
        <authorList>
            <consortium name="The Broad Institute Genomics Platform"/>
            <consortium name="The Broad Institute Genome Sequencing Center for Infectious Disease"/>
            <person name="Wu L."/>
            <person name="Ma J."/>
        </authorList>
    </citation>
    <scope>NUCLEOTIDE SEQUENCE [LARGE SCALE GENOMIC DNA]</scope>
    <source>
        <strain evidence="1 2">JCM 14718</strain>
    </source>
</reference>
<dbReference type="EMBL" id="BAAANY010000023">
    <property type="protein sequence ID" value="GAA1701802.1"/>
    <property type="molecule type" value="Genomic_DNA"/>
</dbReference>
<name>A0ABN2IC93_9ACTN</name>
<dbReference type="Proteomes" id="UP001500618">
    <property type="component" value="Unassembled WGS sequence"/>
</dbReference>
<keyword evidence="2" id="KW-1185">Reference proteome</keyword>
<comment type="caution">
    <text evidence="1">The sequence shown here is derived from an EMBL/GenBank/DDBJ whole genome shotgun (WGS) entry which is preliminary data.</text>
</comment>
<organism evidence="1 2">
    <name type="scientific">Fodinicola feengrottensis</name>
    <dbReference type="NCBI Taxonomy" id="435914"/>
    <lineage>
        <taxon>Bacteria</taxon>
        <taxon>Bacillati</taxon>
        <taxon>Actinomycetota</taxon>
        <taxon>Actinomycetes</taxon>
        <taxon>Mycobacteriales</taxon>
        <taxon>Fodinicola</taxon>
    </lineage>
</organism>
<accession>A0ABN2IC93</accession>
<gene>
    <name evidence="1" type="ORF">GCM10009765_59240</name>
</gene>
<protein>
    <submittedName>
        <fullName evidence="1">Uncharacterized protein</fullName>
    </submittedName>
</protein>
<sequence length="81" mass="8715">MTITDLIDELCELDATLRDKADASLILSREAGAGNDGSRLFGKVEAYRHAADLVSALKFRVRQEEAAARGLTVFAVAEGSF</sequence>
<evidence type="ECO:0000313" key="1">
    <source>
        <dbReference type="EMBL" id="GAA1701802.1"/>
    </source>
</evidence>
<proteinExistence type="predicted"/>
<evidence type="ECO:0000313" key="2">
    <source>
        <dbReference type="Proteomes" id="UP001500618"/>
    </source>
</evidence>